<organism evidence="6 7">
    <name type="scientific">Metarhizium brunneum</name>
    <dbReference type="NCBI Taxonomy" id="500148"/>
    <lineage>
        <taxon>Eukaryota</taxon>
        <taxon>Fungi</taxon>
        <taxon>Dikarya</taxon>
        <taxon>Ascomycota</taxon>
        <taxon>Pezizomycotina</taxon>
        <taxon>Sordariomycetes</taxon>
        <taxon>Hypocreomycetidae</taxon>
        <taxon>Hypocreales</taxon>
        <taxon>Clavicipitaceae</taxon>
        <taxon>Metarhizium</taxon>
    </lineage>
</organism>
<keyword evidence="1" id="KW-0800">Toxin</keyword>
<dbReference type="InterPro" id="IPR001144">
    <property type="entry name" value="Enterotoxin_A"/>
</dbReference>
<name>A0A7D5UX92_9HYPO</name>
<dbReference type="EMBL" id="CP058934">
    <property type="protein sequence ID" value="QLI68997.1"/>
    <property type="molecule type" value="Genomic_DNA"/>
</dbReference>
<evidence type="ECO:0000256" key="2">
    <source>
        <dbReference type="ARBA" id="ARBA00022729"/>
    </source>
</evidence>
<keyword evidence="2 5" id="KW-0732">Signal</keyword>
<dbReference type="Proteomes" id="UP000510686">
    <property type="component" value="Chromosome 3"/>
</dbReference>
<evidence type="ECO:0000256" key="1">
    <source>
        <dbReference type="ARBA" id="ARBA00022656"/>
    </source>
</evidence>
<dbReference type="Pfam" id="PF01375">
    <property type="entry name" value="Enterotoxin_a"/>
    <property type="match status" value="1"/>
</dbReference>
<dbReference type="SUPFAM" id="SSF56399">
    <property type="entry name" value="ADP-ribosylation"/>
    <property type="match status" value="1"/>
</dbReference>
<evidence type="ECO:0000313" key="6">
    <source>
        <dbReference type="EMBL" id="QLI68997.1"/>
    </source>
</evidence>
<reference evidence="6 7" key="1">
    <citation type="submission" date="2020-07" db="EMBL/GenBank/DDBJ databases">
        <title>Telomere length de novo assembly of all 7 chromosomes of the fungus, Metarhizium brunneum, using a novel assembly pipeline.</title>
        <authorList>
            <person name="Saud z."/>
            <person name="Kortsinoglou A."/>
            <person name="Kouvelis V.N."/>
            <person name="Butt T.M."/>
        </authorList>
    </citation>
    <scope>NUCLEOTIDE SEQUENCE [LARGE SCALE GENOMIC DNA]</scope>
    <source>
        <strain evidence="6 7">4556</strain>
    </source>
</reference>
<gene>
    <name evidence="6" type="primary">E2BA_1</name>
    <name evidence="6" type="ORF">G6M90_00g061500</name>
</gene>
<dbReference type="GO" id="GO:0090729">
    <property type="term" value="F:toxin activity"/>
    <property type="evidence" value="ECO:0007669"/>
    <property type="project" value="UniProtKB-KW"/>
</dbReference>
<sequence length="370" mass="41076">MKNNWLPLALWAVFISLCSGTGNSILHKVEHQGPHLYALQSDEPLIVWRGDTRSPDNVRNIHRGFSPPNEIEHLTKQQAEDACSLYQHPYGGTRSFTKYVSSSTDPKVARLFASDFDDPANRGYIYEIQADEKFIDVKASLGKYGRYPEQVEQAASKPIGWDQVEGWYDLAEFLPHEMAILEDAASGPLKDMSQFVHRFHENPDWDLHKYYGRKGAGARPELAGFRKDSPAWDEEPWSQYKAKPVSKAWKDYTERVCASPVVTTSQGVGICPDDVLPQVEQEFTLADPLGARDLTGQLQSADPAQYKLDVSFTKASEAGEMIEADEAAQAAEAAEMAEAVADAAAIDAIELAELLEGETLVDIILAFLLL</sequence>
<dbReference type="OrthoDB" id="4937746at2759"/>
<dbReference type="RefSeq" id="XP_014542719.1">
    <property type="nucleotide sequence ID" value="XM_014687233.1"/>
</dbReference>
<dbReference type="KEGG" id="mbrn:26244668"/>
<evidence type="ECO:0000256" key="5">
    <source>
        <dbReference type="SAM" id="SignalP"/>
    </source>
</evidence>
<keyword evidence="7" id="KW-1185">Reference proteome</keyword>
<accession>A0A7D5UX92</accession>
<keyword evidence="4" id="KW-1015">Disulfide bond</keyword>
<keyword evidence="3" id="KW-0843">Virulence</keyword>
<dbReference type="Gene3D" id="3.90.210.10">
    <property type="entry name" value="Heat-Labile Enterotoxin, subunit A"/>
    <property type="match status" value="1"/>
</dbReference>
<feature type="chain" id="PRO_5028804331" evidence="5">
    <location>
        <begin position="21"/>
        <end position="370"/>
    </location>
</feature>
<proteinExistence type="predicted"/>
<dbReference type="GeneID" id="26244668"/>
<feature type="signal peptide" evidence="5">
    <location>
        <begin position="1"/>
        <end position="20"/>
    </location>
</feature>
<protein>
    <submittedName>
        <fullName evidence="6">Heat-labile enterotoxin IIB, A chain</fullName>
    </submittedName>
</protein>
<dbReference type="AlphaFoldDB" id="A0A7D5UX92"/>
<evidence type="ECO:0000313" key="7">
    <source>
        <dbReference type="Proteomes" id="UP000510686"/>
    </source>
</evidence>
<evidence type="ECO:0000256" key="3">
    <source>
        <dbReference type="ARBA" id="ARBA00023026"/>
    </source>
</evidence>
<evidence type="ECO:0000256" key="4">
    <source>
        <dbReference type="ARBA" id="ARBA00023157"/>
    </source>
</evidence>